<dbReference type="Pfam" id="PF21082">
    <property type="entry name" value="MS_channel_3rd"/>
    <property type="match status" value="1"/>
</dbReference>
<keyword evidence="4 6" id="KW-1133">Transmembrane helix</keyword>
<keyword evidence="3 6" id="KW-0812">Transmembrane</keyword>
<comment type="similarity">
    <text evidence="2">Belongs to the MscS (TC 1.A.23) family.</text>
</comment>
<evidence type="ECO:0000256" key="6">
    <source>
        <dbReference type="SAM" id="Phobius"/>
    </source>
</evidence>
<protein>
    <submittedName>
        <fullName evidence="9">Mechanosensitive ion channel family protein</fullName>
    </submittedName>
</protein>
<evidence type="ECO:0000259" key="7">
    <source>
        <dbReference type="Pfam" id="PF00924"/>
    </source>
</evidence>
<dbReference type="Pfam" id="PF00924">
    <property type="entry name" value="MS_channel_2nd"/>
    <property type="match status" value="1"/>
</dbReference>
<reference evidence="9" key="1">
    <citation type="submission" date="2022-10" db="EMBL/GenBank/DDBJ databases">
        <authorList>
            <person name="Kim H.S."/>
            <person name="Kim J.-S."/>
            <person name="Suh M.K."/>
            <person name="Eom M.K."/>
            <person name="Lee J.-S."/>
        </authorList>
    </citation>
    <scope>NUCLEOTIDE SEQUENCE</scope>
    <source>
        <strain evidence="9">LIP-5</strain>
    </source>
</reference>
<dbReference type="PANTHER" id="PTHR30414">
    <property type="entry name" value="MINICONDUCTANCE MECHANOSENSITIVE CHANNEL YBDG"/>
    <property type="match status" value="1"/>
</dbReference>
<dbReference type="AlphaFoldDB" id="A0AAE3LQ94"/>
<feature type="transmembrane region" description="Helical" evidence="6">
    <location>
        <begin position="30"/>
        <end position="52"/>
    </location>
</feature>
<sequence length="411" mass="47869">MMKEIRNITRQIDGWIRASFADNIELHLQIAYKVLLVLLVFLLLDFIFNKLFSPFIKKFTKRSDNRFYEIAHSERVFSSLINCLSIGITYLSIDYVFFEVHPQTHNLLDRIAFAALVIVAVNLFFRVLNSFEKYYRLSLNYKGTAMVTVLQSVKLFAYFLAAIALIMILFDVRLNTILTTLGATTAIFVLVFRDTILGIISGFNVAASRTIKVGDWISIPKYDLEGDVTEINLLTTKITNFDKTISTIPTYDLITTEVKNMQVLIDRNSRRIIRSIYFNINSFKFMDEEMKERWMKINLISEYLKLKENEINQQRLNMPNNDMLINGIQLTNIGVFRIYIKKYLENHPYIDQENVLVVRQRDISAKGLPLEIYCFTTLGRFAEFENIQADIFDHIMVAASHFDLEILQSKI</sequence>
<keyword evidence="5 6" id="KW-0472">Membrane</keyword>
<name>A0AAE3LQ94_9BACT</name>
<proteinExistence type="inferred from homology"/>
<feature type="transmembrane region" description="Helical" evidence="6">
    <location>
        <begin position="176"/>
        <end position="192"/>
    </location>
</feature>
<dbReference type="GO" id="GO:0071470">
    <property type="term" value="P:cellular response to osmotic stress"/>
    <property type="evidence" value="ECO:0007669"/>
    <property type="project" value="InterPro"/>
</dbReference>
<dbReference type="RefSeq" id="WP_263037791.1">
    <property type="nucleotide sequence ID" value="NZ_JAOTPL010000008.1"/>
</dbReference>
<dbReference type="InterPro" id="IPR010920">
    <property type="entry name" value="LSM_dom_sf"/>
</dbReference>
<evidence type="ECO:0000313" key="9">
    <source>
        <dbReference type="EMBL" id="MCU7694305.1"/>
    </source>
</evidence>
<feature type="transmembrane region" description="Helical" evidence="6">
    <location>
        <begin position="149"/>
        <end position="170"/>
    </location>
</feature>
<comment type="subcellular location">
    <subcellularLocation>
        <location evidence="1">Endomembrane system</location>
        <topology evidence="1">Multi-pass membrane protein</topology>
    </subcellularLocation>
</comment>
<dbReference type="InterPro" id="IPR049278">
    <property type="entry name" value="MS_channel_C"/>
</dbReference>
<evidence type="ECO:0000256" key="2">
    <source>
        <dbReference type="ARBA" id="ARBA00008017"/>
    </source>
</evidence>
<feature type="transmembrane region" description="Helical" evidence="6">
    <location>
        <begin position="76"/>
        <end position="98"/>
    </location>
</feature>
<dbReference type="GO" id="GO:0008381">
    <property type="term" value="F:mechanosensitive monoatomic ion channel activity"/>
    <property type="evidence" value="ECO:0007669"/>
    <property type="project" value="InterPro"/>
</dbReference>
<gene>
    <name evidence="9" type="ORF">OD355_07235</name>
</gene>
<dbReference type="Gene3D" id="2.30.30.60">
    <property type="match status" value="1"/>
</dbReference>
<dbReference type="SUPFAM" id="SSF50182">
    <property type="entry name" value="Sm-like ribonucleoproteins"/>
    <property type="match status" value="1"/>
</dbReference>
<keyword evidence="10" id="KW-1185">Reference proteome</keyword>
<feature type="domain" description="Mechanosensitive ion channel MscS" evidence="7">
    <location>
        <begin position="194"/>
        <end position="261"/>
    </location>
</feature>
<dbReference type="GO" id="GO:0005886">
    <property type="term" value="C:plasma membrane"/>
    <property type="evidence" value="ECO:0007669"/>
    <property type="project" value="TreeGrafter"/>
</dbReference>
<evidence type="ECO:0000256" key="5">
    <source>
        <dbReference type="ARBA" id="ARBA00023136"/>
    </source>
</evidence>
<evidence type="ECO:0000259" key="8">
    <source>
        <dbReference type="Pfam" id="PF21082"/>
    </source>
</evidence>
<dbReference type="PANTHER" id="PTHR30414:SF0">
    <property type="entry name" value="MINICONDUCTANCE MECHANOSENSITIVE CHANNEL YBDG"/>
    <property type="match status" value="1"/>
</dbReference>
<feature type="transmembrane region" description="Helical" evidence="6">
    <location>
        <begin position="110"/>
        <end position="128"/>
    </location>
</feature>
<feature type="domain" description="Mechanosensitive ion channel MscS C-terminal" evidence="8">
    <location>
        <begin position="340"/>
        <end position="405"/>
    </location>
</feature>
<evidence type="ECO:0000256" key="4">
    <source>
        <dbReference type="ARBA" id="ARBA00022989"/>
    </source>
</evidence>
<comment type="caution">
    <text evidence="9">The sequence shown here is derived from an EMBL/GenBank/DDBJ whole genome shotgun (WGS) entry which is preliminary data.</text>
</comment>
<evidence type="ECO:0000256" key="3">
    <source>
        <dbReference type="ARBA" id="ARBA00022692"/>
    </source>
</evidence>
<dbReference type="InterPro" id="IPR023408">
    <property type="entry name" value="MscS_beta-dom_sf"/>
</dbReference>
<evidence type="ECO:0000313" key="10">
    <source>
        <dbReference type="Proteomes" id="UP001209317"/>
    </source>
</evidence>
<dbReference type="Proteomes" id="UP001209317">
    <property type="component" value="Unassembled WGS sequence"/>
</dbReference>
<dbReference type="EMBL" id="JAOTPL010000008">
    <property type="protein sequence ID" value="MCU7694305.1"/>
    <property type="molecule type" value="Genomic_DNA"/>
</dbReference>
<organism evidence="9 10">
    <name type="scientific">Haoranjiania flava</name>
    <dbReference type="NCBI Taxonomy" id="1856322"/>
    <lineage>
        <taxon>Bacteria</taxon>
        <taxon>Pseudomonadati</taxon>
        <taxon>Bacteroidota</taxon>
        <taxon>Chitinophagia</taxon>
        <taxon>Chitinophagales</taxon>
        <taxon>Chitinophagaceae</taxon>
        <taxon>Haoranjiania</taxon>
    </lineage>
</organism>
<accession>A0AAE3LQ94</accession>
<dbReference type="InterPro" id="IPR030192">
    <property type="entry name" value="YbdG"/>
</dbReference>
<evidence type="ECO:0000256" key="1">
    <source>
        <dbReference type="ARBA" id="ARBA00004127"/>
    </source>
</evidence>
<dbReference type="GO" id="GO:0012505">
    <property type="term" value="C:endomembrane system"/>
    <property type="evidence" value="ECO:0007669"/>
    <property type="project" value="UniProtKB-SubCell"/>
</dbReference>
<dbReference type="InterPro" id="IPR006685">
    <property type="entry name" value="MscS_channel_2nd"/>
</dbReference>